<name>G8U160_SULAD</name>
<proteinExistence type="predicted"/>
<dbReference type="KEGG" id="sap:Sulac_0790"/>
<dbReference type="HOGENOM" id="CLU_1474444_0_0_9"/>
<dbReference type="EMBL" id="CP003179">
    <property type="protein sequence ID" value="AEW04293.1"/>
    <property type="molecule type" value="Genomic_DNA"/>
</dbReference>
<protein>
    <submittedName>
        <fullName evidence="1">Uncharacterized protein</fullName>
    </submittedName>
</protein>
<evidence type="ECO:0000313" key="1">
    <source>
        <dbReference type="EMBL" id="AEW04293.1"/>
    </source>
</evidence>
<accession>G8U160</accession>
<gene>
    <name evidence="1" type="ordered locus">Sulac_0790</name>
</gene>
<reference evidence="2" key="1">
    <citation type="submission" date="2011-12" db="EMBL/GenBank/DDBJ databases">
        <title>The complete genome of chromosome of Sulfobacillus acidophilus DSM 10332.</title>
        <authorList>
            <person name="Lucas S."/>
            <person name="Han J."/>
            <person name="Lapidus A."/>
            <person name="Bruce D."/>
            <person name="Goodwin L."/>
            <person name="Pitluck S."/>
            <person name="Peters L."/>
            <person name="Kyrpides N."/>
            <person name="Mavromatis K."/>
            <person name="Ivanova N."/>
            <person name="Mikhailova N."/>
            <person name="Chertkov O."/>
            <person name="Saunders E."/>
            <person name="Detter J.C."/>
            <person name="Tapia R."/>
            <person name="Han C."/>
            <person name="Land M."/>
            <person name="Hauser L."/>
            <person name="Markowitz V."/>
            <person name="Cheng J.-F."/>
            <person name="Hugenholtz P."/>
            <person name="Woyke T."/>
            <person name="Wu D."/>
            <person name="Pukall R."/>
            <person name="Gehrich-Schroeter G."/>
            <person name="Schneider S."/>
            <person name="Klenk H.-P."/>
            <person name="Eisen J.A."/>
        </authorList>
    </citation>
    <scope>NUCLEOTIDE SEQUENCE [LARGE SCALE GENOMIC DNA]</scope>
    <source>
        <strain evidence="2">ATCC 700253 / DSM 10332 / NAL</strain>
    </source>
</reference>
<sequence length="183" mass="20604">MRYRLEIPHFGGLTAVPIHGDEVSGLLRDKCLTDRPARRRHNNAPAMRPPGSYPHWGLAPRDIVYSMILIKHLFDPPRCSLILFCVRVFPILNFERPRPLAPWRYNDQGASPIHGPSKRLFAACLAHPAKDLARIVKNPATLGKTECSRQSVAFSCYRAYQARINRAGGRPNRTQSQGSIGRT</sequence>
<evidence type="ECO:0000313" key="2">
    <source>
        <dbReference type="Proteomes" id="UP000005439"/>
    </source>
</evidence>
<organism evidence="1 2">
    <name type="scientific">Sulfobacillus acidophilus (strain ATCC 700253 / DSM 10332 / NAL)</name>
    <dbReference type="NCBI Taxonomy" id="679936"/>
    <lineage>
        <taxon>Bacteria</taxon>
        <taxon>Bacillati</taxon>
        <taxon>Bacillota</taxon>
        <taxon>Clostridia</taxon>
        <taxon>Eubacteriales</taxon>
        <taxon>Clostridiales Family XVII. Incertae Sedis</taxon>
        <taxon>Sulfobacillus</taxon>
    </lineage>
</organism>
<dbReference type="Proteomes" id="UP000005439">
    <property type="component" value="Chromosome"/>
</dbReference>
<reference evidence="1 2" key="2">
    <citation type="journal article" date="2012" name="Stand. Genomic Sci.">
        <title>Complete genome sequence of the moderately thermophilic mineral-sulfide-oxidizing firmicute Sulfobacillus acidophilus type strain (NAL(T)).</title>
        <authorList>
            <person name="Anderson I."/>
            <person name="Chertkov O."/>
            <person name="Chen A."/>
            <person name="Saunders E."/>
            <person name="Lapidus A."/>
            <person name="Nolan M."/>
            <person name="Lucas S."/>
            <person name="Hammon N."/>
            <person name="Deshpande S."/>
            <person name="Cheng J.F."/>
            <person name="Han C."/>
            <person name="Tapia R."/>
            <person name="Goodwin L.A."/>
            <person name="Pitluck S."/>
            <person name="Liolios K."/>
            <person name="Pagani I."/>
            <person name="Ivanova N."/>
            <person name="Mikhailova N."/>
            <person name="Pati A."/>
            <person name="Palaniappan K."/>
            <person name="Land M."/>
            <person name="Pan C."/>
            <person name="Rohde M."/>
            <person name="Pukall R."/>
            <person name="Goker M."/>
            <person name="Detter J.C."/>
            <person name="Woyke T."/>
            <person name="Bristow J."/>
            <person name="Eisen J.A."/>
            <person name="Markowitz V."/>
            <person name="Hugenholtz P."/>
            <person name="Kyrpides N.C."/>
            <person name="Klenk H.P."/>
            <person name="Mavromatis K."/>
        </authorList>
    </citation>
    <scope>NUCLEOTIDE SEQUENCE [LARGE SCALE GENOMIC DNA]</scope>
    <source>
        <strain evidence="2">ATCC 700253 / DSM 10332 / NAL</strain>
    </source>
</reference>
<dbReference type="AlphaFoldDB" id="G8U160"/>
<keyword evidence="2" id="KW-1185">Reference proteome</keyword>